<evidence type="ECO:0000313" key="1">
    <source>
        <dbReference type="EMBL" id="CAD1471551.1"/>
    </source>
</evidence>
<keyword evidence="2" id="KW-1185">Reference proteome</keyword>
<protein>
    <submittedName>
        <fullName evidence="1">Uncharacterized protein</fullName>
    </submittedName>
</protein>
<gene>
    <name evidence="1" type="ORF">MHI_LOCUS242544</name>
</gene>
<feature type="non-terminal residue" evidence="1">
    <location>
        <position position="43"/>
    </location>
</feature>
<comment type="caution">
    <text evidence="1">The sequence shown here is derived from an EMBL/GenBank/DDBJ whole genome shotgun (WGS) entry which is preliminary data.</text>
</comment>
<dbReference type="AlphaFoldDB" id="A0A6V7GY21"/>
<reference evidence="1" key="1">
    <citation type="submission" date="2020-07" db="EMBL/GenBank/DDBJ databases">
        <authorList>
            <person name="Nazaruddin N."/>
        </authorList>
    </citation>
    <scope>NUCLEOTIDE SEQUENCE</scope>
</reference>
<dbReference type="EMBL" id="CAJDYZ010004542">
    <property type="protein sequence ID" value="CAD1471551.1"/>
    <property type="molecule type" value="Genomic_DNA"/>
</dbReference>
<evidence type="ECO:0000313" key="2">
    <source>
        <dbReference type="Proteomes" id="UP000752696"/>
    </source>
</evidence>
<feature type="non-terminal residue" evidence="1">
    <location>
        <position position="1"/>
    </location>
</feature>
<dbReference type="Proteomes" id="UP000752696">
    <property type="component" value="Unassembled WGS sequence"/>
</dbReference>
<name>A0A6V7GY21_9HYME</name>
<sequence>YCPFDVRLQSLQQTNSKRGFKENRRDKLNYDIKLKLKLEIIIT</sequence>
<organism evidence="1 2">
    <name type="scientific">Heterotrigona itama</name>
    <dbReference type="NCBI Taxonomy" id="395501"/>
    <lineage>
        <taxon>Eukaryota</taxon>
        <taxon>Metazoa</taxon>
        <taxon>Ecdysozoa</taxon>
        <taxon>Arthropoda</taxon>
        <taxon>Hexapoda</taxon>
        <taxon>Insecta</taxon>
        <taxon>Pterygota</taxon>
        <taxon>Neoptera</taxon>
        <taxon>Endopterygota</taxon>
        <taxon>Hymenoptera</taxon>
        <taxon>Apocrita</taxon>
        <taxon>Aculeata</taxon>
        <taxon>Apoidea</taxon>
        <taxon>Anthophila</taxon>
        <taxon>Apidae</taxon>
        <taxon>Heterotrigona</taxon>
    </lineage>
</organism>
<proteinExistence type="predicted"/>
<accession>A0A6V7GY21</accession>